<protein>
    <submittedName>
        <fullName evidence="4">Sorbosone dehydrogenase family protein</fullName>
    </submittedName>
</protein>
<reference evidence="4 5" key="1">
    <citation type="submission" date="2018-11" db="EMBL/GenBank/DDBJ databases">
        <title>Rufibacter latericius sp. nov., isolated from water in Baiyang Lake.</title>
        <authorList>
            <person name="Yang Y."/>
        </authorList>
    </citation>
    <scope>NUCLEOTIDE SEQUENCE [LARGE SCALE GENOMIC DNA]</scope>
    <source>
        <strain evidence="4 5">MCC P1</strain>
    </source>
</reference>
<comment type="caution">
    <text evidence="4">The sequence shown here is derived from an EMBL/GenBank/DDBJ whole genome shotgun (WGS) entry which is preliminary data.</text>
</comment>
<feature type="signal peptide" evidence="2">
    <location>
        <begin position="1"/>
        <end position="18"/>
    </location>
</feature>
<keyword evidence="2" id="KW-0732">Signal</keyword>
<dbReference type="InterPro" id="IPR011042">
    <property type="entry name" value="6-blade_b-propeller_TolB-like"/>
</dbReference>
<feature type="domain" description="Pyrroloquinoline quinone-dependent pyranose dehydrogenase beta-propeller" evidence="3">
    <location>
        <begin position="70"/>
        <end position="287"/>
    </location>
</feature>
<feature type="region of interest" description="Disordered" evidence="1">
    <location>
        <begin position="25"/>
        <end position="47"/>
    </location>
</feature>
<dbReference type="PROSITE" id="PS51257">
    <property type="entry name" value="PROKAR_LIPOPROTEIN"/>
    <property type="match status" value="1"/>
</dbReference>
<dbReference type="RefSeq" id="WP_123134376.1">
    <property type="nucleotide sequence ID" value="NZ_RJJE01000017.1"/>
</dbReference>
<dbReference type="PANTHER" id="PTHR19328:SF55">
    <property type="entry name" value="BLR6566 PROTEIN"/>
    <property type="match status" value="1"/>
</dbReference>
<evidence type="ECO:0000313" key="4">
    <source>
        <dbReference type="EMBL" id="RNI27909.1"/>
    </source>
</evidence>
<name>A0A3M9MQX6_9BACT</name>
<dbReference type="InterPro" id="IPR054539">
    <property type="entry name" value="Beta-prop_PDH"/>
</dbReference>
<feature type="domain" description="Pyrroloquinoline quinone-dependent pyranose dehydrogenase beta-propeller" evidence="3">
    <location>
        <begin position="329"/>
        <end position="438"/>
    </location>
</feature>
<evidence type="ECO:0000313" key="5">
    <source>
        <dbReference type="Proteomes" id="UP000271010"/>
    </source>
</evidence>
<dbReference type="PANTHER" id="PTHR19328">
    <property type="entry name" value="HEDGEHOG-INTERACTING PROTEIN"/>
    <property type="match status" value="1"/>
</dbReference>
<feature type="chain" id="PRO_5018244107" evidence="2">
    <location>
        <begin position="19"/>
        <end position="441"/>
    </location>
</feature>
<dbReference type="Proteomes" id="UP000271010">
    <property type="component" value="Unassembled WGS sequence"/>
</dbReference>
<proteinExistence type="predicted"/>
<dbReference type="OrthoDB" id="9811395at2"/>
<gene>
    <name evidence="4" type="ORF">EFA69_17630</name>
</gene>
<evidence type="ECO:0000259" key="3">
    <source>
        <dbReference type="Pfam" id="PF22807"/>
    </source>
</evidence>
<accession>A0A3M9MQX6</accession>
<evidence type="ECO:0000256" key="1">
    <source>
        <dbReference type="SAM" id="MobiDB-lite"/>
    </source>
</evidence>
<dbReference type="AlphaFoldDB" id="A0A3M9MQX6"/>
<dbReference type="SUPFAM" id="SSF50952">
    <property type="entry name" value="Soluble quinoprotein glucose dehydrogenase"/>
    <property type="match status" value="1"/>
</dbReference>
<sequence>MKKIRTLSVLLLAGSLLAACNTQNKKETQQQKGNQTAPVADRVKLPPPYATESVKNYSKVIGWPKDKTPQAPAGFTVNKFADGLRNPRWIYVAPNGDIFVAEAETMKKGKEIAEARRTGQSKSQNMGRSANRITLFRDRDQDGVPEQRYTFLRRLNQPFGMLVLNNYFYVANTDGLWRYPYQPGQTSIQGRGEKILELPAGGYNNHWTRNIVANADGSKIYIAVGSGSDHGENGMEHEVRRANILEINPDGSGERIFASGLRNPVGIGWAPGTNTLWAAVNERDDLGDELVPDYLTSVKEGGFYGWPYAYFGPNEDPRQKGKRPDLVKKTTLPEVGLGAHTASLGLAFYNRSTFPGKYRGGAFIGQHGSWNRSELSGYKVVFVAFQNGKPVRDPEDFLTGFIADAEKGQVYGRPVGIAVLPDGSLLVADDSSNTLWRVAAK</sequence>
<dbReference type="InterPro" id="IPR011041">
    <property type="entry name" value="Quinoprot_gluc/sorb_DH_b-prop"/>
</dbReference>
<evidence type="ECO:0000256" key="2">
    <source>
        <dbReference type="SAM" id="SignalP"/>
    </source>
</evidence>
<keyword evidence="5" id="KW-1185">Reference proteome</keyword>
<dbReference type="Pfam" id="PF22807">
    <property type="entry name" value="TrAA12"/>
    <property type="match status" value="2"/>
</dbReference>
<dbReference type="Gene3D" id="2.120.10.30">
    <property type="entry name" value="TolB, C-terminal domain"/>
    <property type="match status" value="1"/>
</dbReference>
<dbReference type="EMBL" id="RJJE01000017">
    <property type="protein sequence ID" value="RNI27909.1"/>
    <property type="molecule type" value="Genomic_DNA"/>
</dbReference>
<organism evidence="4 5">
    <name type="scientific">Rufibacter immobilis</name>
    <dbReference type="NCBI Taxonomy" id="1348778"/>
    <lineage>
        <taxon>Bacteria</taxon>
        <taxon>Pseudomonadati</taxon>
        <taxon>Bacteroidota</taxon>
        <taxon>Cytophagia</taxon>
        <taxon>Cytophagales</taxon>
        <taxon>Hymenobacteraceae</taxon>
        <taxon>Rufibacter</taxon>
    </lineage>
</organism>